<keyword evidence="1" id="KW-0004">4Fe-4S</keyword>
<dbReference type="InterPro" id="IPR007202">
    <property type="entry name" value="4Fe-4S_dom"/>
</dbReference>
<evidence type="ECO:0000256" key="2">
    <source>
        <dbReference type="ARBA" id="ARBA00022723"/>
    </source>
</evidence>
<evidence type="ECO:0000259" key="6">
    <source>
        <dbReference type="PROSITE" id="PS51656"/>
    </source>
</evidence>
<dbReference type="InterPro" id="IPR017896">
    <property type="entry name" value="4Fe4S_Fe-S-bd"/>
</dbReference>
<sequence length="574" mass="65367">MNFLNFSKANCKNCYKCLRYCPVKAIQIKNEQATIVEERCIGCGQCMRICPQEARNIKSDLYEVRDAITENKKVIVSIAPSFSGAFDVDNALKIISGLRELGFKVVEETAIGADVVTDLYRKHIKENNLKNIITTSCPSSCYLIEKYYPSIMKYMIPIVSPMLAHGKILKKHYGMDSFVVFMGPCTAKKIEASNFQHSSVIDAVLTFEEISEWFERENIDLNSLEPSTLDNFTTDDGISYPLKGGVIHNLLQGELEKEYSLITVDGIDECIEVFDSLKNNTLDRVCIEAHVCKGSCIGGPAMPKEQTDFYKRKYKVRNYVSQRKENIVISDGKKYDNKEFIKRFFDRSIINNKISQEDIEKTLRDMGKNSKLDELNCGACGYDTCKDKARAIIEGMAEMNMCLPYMRSKAESLKNVIFEKSPNGIMLIDENLNVKEFNPAAEKLFNIQSSFIKDKPISLIIDEEIFNNVRRTKEDIIRQKVYYDEYGLVLIQNIMYLSDQNIILAIMIDATIEESNKKELHRVKEKTIDAAQSVIEKQMRVAQEIASLLGETTAETKMILTKLKNITNGEMGDF</sequence>
<dbReference type="PANTHER" id="PTHR11615">
    <property type="entry name" value="NITRATE, FORMATE, IRON DEHYDROGENASE"/>
    <property type="match status" value="1"/>
</dbReference>
<dbReference type="InterPro" id="IPR017900">
    <property type="entry name" value="4Fe4S_Fe_S_CS"/>
</dbReference>
<dbReference type="CDD" id="cd00130">
    <property type="entry name" value="PAS"/>
    <property type="match status" value="1"/>
</dbReference>
<dbReference type="InterPro" id="IPR009016">
    <property type="entry name" value="Fe_hydrogenase"/>
</dbReference>
<dbReference type="InterPro" id="IPR000014">
    <property type="entry name" value="PAS"/>
</dbReference>
<dbReference type="SUPFAM" id="SSF55785">
    <property type="entry name" value="PYP-like sensor domain (PAS domain)"/>
    <property type="match status" value="1"/>
</dbReference>
<dbReference type="InterPro" id="IPR004108">
    <property type="entry name" value="Fe_hydrogenase_lsu_C"/>
</dbReference>
<dbReference type="GO" id="GO:0046872">
    <property type="term" value="F:metal ion binding"/>
    <property type="evidence" value="ECO:0007669"/>
    <property type="project" value="UniProtKB-KW"/>
</dbReference>
<feature type="domain" description="4Fe-4S ferredoxin-type" evidence="5">
    <location>
        <begin position="2"/>
        <end position="30"/>
    </location>
</feature>
<evidence type="ECO:0000259" key="5">
    <source>
        <dbReference type="PROSITE" id="PS51379"/>
    </source>
</evidence>
<dbReference type="Gene3D" id="3.40.950.10">
    <property type="entry name" value="Fe-only Hydrogenase (Larger Subunit), Chain L, domain 3"/>
    <property type="match status" value="1"/>
</dbReference>
<dbReference type="Pfam" id="PF04060">
    <property type="entry name" value="FeS"/>
    <property type="match status" value="1"/>
</dbReference>
<dbReference type="Gene3D" id="3.30.70.20">
    <property type="match status" value="1"/>
</dbReference>
<dbReference type="RefSeq" id="WP_203365678.1">
    <property type="nucleotide sequence ID" value="NZ_WSFT01000021.1"/>
</dbReference>
<reference evidence="7" key="1">
    <citation type="submission" date="2019-12" db="EMBL/GenBank/DDBJ databases">
        <title>Clostridiaceae gen. nov. sp. nov., isolated from sediment in Xinjiang, China.</title>
        <authorList>
            <person name="Zhang R."/>
        </authorList>
    </citation>
    <scope>NUCLEOTIDE SEQUENCE</scope>
    <source>
        <strain evidence="7">D2Q-11</strain>
    </source>
</reference>
<evidence type="ECO:0000256" key="3">
    <source>
        <dbReference type="ARBA" id="ARBA00023004"/>
    </source>
</evidence>
<protein>
    <submittedName>
        <fullName evidence="7">4Fe-4S binding protein</fullName>
    </submittedName>
</protein>
<dbReference type="PROSITE" id="PS51656">
    <property type="entry name" value="4FE4S"/>
    <property type="match status" value="1"/>
</dbReference>
<dbReference type="PROSITE" id="PS51379">
    <property type="entry name" value="4FE4S_FER_2"/>
    <property type="match status" value="2"/>
</dbReference>
<name>A0A942UTL4_9FIRM</name>
<dbReference type="Gene3D" id="1.10.15.40">
    <property type="entry name" value="Electron transport complex subunit B, putative Fe-S cluster"/>
    <property type="match status" value="1"/>
</dbReference>
<gene>
    <name evidence="7" type="ORF">GOQ27_04710</name>
</gene>
<dbReference type="Gene3D" id="3.30.450.20">
    <property type="entry name" value="PAS domain"/>
    <property type="match status" value="1"/>
</dbReference>
<organism evidence="7 8">
    <name type="scientific">Anaeromonas frigoriresistens</name>
    <dbReference type="NCBI Taxonomy" id="2683708"/>
    <lineage>
        <taxon>Bacteria</taxon>
        <taxon>Bacillati</taxon>
        <taxon>Bacillota</taxon>
        <taxon>Tissierellia</taxon>
        <taxon>Tissierellales</taxon>
        <taxon>Thermohalobacteraceae</taxon>
        <taxon>Anaeromonas</taxon>
    </lineage>
</organism>
<dbReference type="EMBL" id="WSFT01000021">
    <property type="protein sequence ID" value="MBS4537750.1"/>
    <property type="molecule type" value="Genomic_DNA"/>
</dbReference>
<evidence type="ECO:0000256" key="1">
    <source>
        <dbReference type="ARBA" id="ARBA00022485"/>
    </source>
</evidence>
<feature type="domain" description="4Fe-4S" evidence="6">
    <location>
        <begin position="357"/>
        <end position="419"/>
    </location>
</feature>
<dbReference type="Pfam" id="PF13237">
    <property type="entry name" value="Fer4_10"/>
    <property type="match status" value="1"/>
</dbReference>
<dbReference type="Pfam" id="PF02906">
    <property type="entry name" value="Fe_hyd_lg_C"/>
    <property type="match status" value="1"/>
</dbReference>
<accession>A0A942UTL4</accession>
<evidence type="ECO:0000313" key="8">
    <source>
        <dbReference type="Proteomes" id="UP000724672"/>
    </source>
</evidence>
<dbReference type="SUPFAM" id="SSF53920">
    <property type="entry name" value="Fe-only hydrogenase"/>
    <property type="match status" value="1"/>
</dbReference>
<dbReference type="InterPro" id="IPR035965">
    <property type="entry name" value="PAS-like_dom_sf"/>
</dbReference>
<dbReference type="GO" id="GO:0051539">
    <property type="term" value="F:4 iron, 4 sulfur cluster binding"/>
    <property type="evidence" value="ECO:0007669"/>
    <property type="project" value="UniProtKB-KW"/>
</dbReference>
<keyword evidence="2" id="KW-0479">Metal-binding</keyword>
<keyword evidence="8" id="KW-1185">Reference proteome</keyword>
<evidence type="ECO:0000313" key="7">
    <source>
        <dbReference type="EMBL" id="MBS4537750.1"/>
    </source>
</evidence>
<dbReference type="Pfam" id="PF13188">
    <property type="entry name" value="PAS_8"/>
    <property type="match status" value="1"/>
</dbReference>
<comment type="caution">
    <text evidence="7">The sequence shown here is derived from an EMBL/GenBank/DDBJ whole genome shotgun (WGS) entry which is preliminary data.</text>
</comment>
<feature type="domain" description="4Fe-4S ferredoxin-type" evidence="5">
    <location>
        <begin position="31"/>
        <end position="60"/>
    </location>
</feature>
<keyword evidence="4" id="KW-0411">Iron-sulfur</keyword>
<dbReference type="Proteomes" id="UP000724672">
    <property type="component" value="Unassembled WGS sequence"/>
</dbReference>
<dbReference type="AlphaFoldDB" id="A0A942UTL4"/>
<dbReference type="SMART" id="SM00091">
    <property type="entry name" value="PAS"/>
    <property type="match status" value="1"/>
</dbReference>
<dbReference type="PROSITE" id="PS00198">
    <property type="entry name" value="4FE4S_FER_1"/>
    <property type="match status" value="1"/>
</dbReference>
<proteinExistence type="predicted"/>
<keyword evidence="3" id="KW-0408">Iron</keyword>
<evidence type="ECO:0000256" key="4">
    <source>
        <dbReference type="ARBA" id="ARBA00023014"/>
    </source>
</evidence>
<dbReference type="SUPFAM" id="SSF54862">
    <property type="entry name" value="4Fe-4S ferredoxins"/>
    <property type="match status" value="1"/>
</dbReference>
<dbReference type="InterPro" id="IPR050340">
    <property type="entry name" value="Cytosolic_Fe-S_CAF"/>
</dbReference>